<proteinExistence type="predicted"/>
<feature type="compositionally biased region" description="Acidic residues" evidence="4">
    <location>
        <begin position="239"/>
        <end position="249"/>
    </location>
</feature>
<dbReference type="Gene3D" id="3.80.10.10">
    <property type="entry name" value="Ribonuclease Inhibitor"/>
    <property type="match status" value="1"/>
</dbReference>
<dbReference type="SMART" id="SM00368">
    <property type="entry name" value="LRR_RI"/>
    <property type="match status" value="4"/>
</dbReference>
<dbReference type="RefSeq" id="XP_069208931.1">
    <property type="nucleotide sequence ID" value="XM_069354289.1"/>
</dbReference>
<dbReference type="Pfam" id="PF13516">
    <property type="entry name" value="LRR_6"/>
    <property type="match status" value="2"/>
</dbReference>
<dbReference type="InterPro" id="IPR032675">
    <property type="entry name" value="LRR_dom_sf"/>
</dbReference>
<evidence type="ECO:0000256" key="2">
    <source>
        <dbReference type="ARBA" id="ARBA00022614"/>
    </source>
</evidence>
<accession>A0ABR3Q2Z0</accession>
<keyword evidence="3" id="KW-0677">Repeat</keyword>
<dbReference type="InterPro" id="IPR027038">
    <property type="entry name" value="RanGap"/>
</dbReference>
<dbReference type="PANTHER" id="PTHR24113:SF12">
    <property type="entry name" value="RAN GTPASE-ACTIVATING PROTEIN 1"/>
    <property type="match status" value="1"/>
</dbReference>
<protein>
    <submittedName>
        <fullName evidence="5">Uncharacterized protein</fullName>
    </submittedName>
</protein>
<evidence type="ECO:0000313" key="5">
    <source>
        <dbReference type="EMBL" id="KAL1408987.1"/>
    </source>
</evidence>
<dbReference type="GeneID" id="95986849"/>
<organism evidence="5 6">
    <name type="scientific">Vanrija albida</name>
    <dbReference type="NCBI Taxonomy" id="181172"/>
    <lineage>
        <taxon>Eukaryota</taxon>
        <taxon>Fungi</taxon>
        <taxon>Dikarya</taxon>
        <taxon>Basidiomycota</taxon>
        <taxon>Agaricomycotina</taxon>
        <taxon>Tremellomycetes</taxon>
        <taxon>Trichosporonales</taxon>
        <taxon>Trichosporonaceae</taxon>
        <taxon>Vanrija</taxon>
    </lineage>
</organism>
<keyword evidence="6" id="KW-1185">Reference proteome</keyword>
<evidence type="ECO:0000256" key="1">
    <source>
        <dbReference type="ARBA" id="ARBA00022468"/>
    </source>
</evidence>
<dbReference type="PANTHER" id="PTHR24113">
    <property type="entry name" value="RAN GTPASE-ACTIVATING PROTEIN 1"/>
    <property type="match status" value="1"/>
</dbReference>
<evidence type="ECO:0000313" key="6">
    <source>
        <dbReference type="Proteomes" id="UP001565368"/>
    </source>
</evidence>
<feature type="compositionally biased region" description="Low complexity" evidence="4">
    <location>
        <begin position="250"/>
        <end position="261"/>
    </location>
</feature>
<keyword evidence="1" id="KW-0343">GTPase activation</keyword>
<sequence>MALVSVPSGDLVYVVGQNLSGVTGAHRILMEISSRKHRLDAGHNALGNDGAVALFQGLATQRMRFIAGQGAQSWGMHEVRMGQNNVGDEGLANAVWYASEDQELKSLWMPANSITFGSDPAHLSALIEQLNKSHLTELRLANNRLSPAAVEQLFKSLKAPHLRALHLSSCRLPAEVAPAIAEYVASERSYGLEILELNGNSLGAKGVAAIVDALQSSNFTLLRLGLHANNARRARSTGSDDDWESEDEWSSASDADSDAAACKQQTERRLPALERNRLLNRRVKDAAARALAPMRIILHAQAAPEGTEVESQLENLSVEAKPKVESKSGLVDDLRIGVSEAPAAAPSETPVPLASFPLLRLPQELQLVVARHCSGDAEALSEAQWSRITTYAGERASLGRMAERSRLALFAAATGPGRAARLERKTKMLEVLDEWRSRYRCDQWELNPKPTGLW</sequence>
<dbReference type="InterPro" id="IPR001611">
    <property type="entry name" value="Leu-rich_rpt"/>
</dbReference>
<gene>
    <name evidence="5" type="ORF">Q8F55_005806</name>
</gene>
<reference evidence="5 6" key="1">
    <citation type="submission" date="2023-08" db="EMBL/GenBank/DDBJ databases">
        <title>Annotated Genome Sequence of Vanrija albida AlHP1.</title>
        <authorList>
            <person name="Herzog R."/>
        </authorList>
    </citation>
    <scope>NUCLEOTIDE SEQUENCE [LARGE SCALE GENOMIC DNA]</scope>
    <source>
        <strain evidence="5 6">AlHP1</strain>
    </source>
</reference>
<name>A0ABR3Q2Z0_9TREE</name>
<comment type="caution">
    <text evidence="5">The sequence shown here is derived from an EMBL/GenBank/DDBJ whole genome shotgun (WGS) entry which is preliminary data.</text>
</comment>
<dbReference type="SUPFAM" id="SSF52047">
    <property type="entry name" value="RNI-like"/>
    <property type="match status" value="1"/>
</dbReference>
<evidence type="ECO:0000256" key="3">
    <source>
        <dbReference type="ARBA" id="ARBA00022737"/>
    </source>
</evidence>
<evidence type="ECO:0000256" key="4">
    <source>
        <dbReference type="SAM" id="MobiDB-lite"/>
    </source>
</evidence>
<feature type="region of interest" description="Disordered" evidence="4">
    <location>
        <begin position="233"/>
        <end position="267"/>
    </location>
</feature>
<dbReference type="EMBL" id="JBBXJM010000004">
    <property type="protein sequence ID" value="KAL1408987.1"/>
    <property type="molecule type" value="Genomic_DNA"/>
</dbReference>
<keyword evidence="2" id="KW-0433">Leucine-rich repeat</keyword>
<dbReference type="Proteomes" id="UP001565368">
    <property type="component" value="Unassembled WGS sequence"/>
</dbReference>